<feature type="region of interest" description="Disordered" evidence="1">
    <location>
        <begin position="67"/>
        <end position="100"/>
    </location>
</feature>
<evidence type="ECO:0000313" key="2">
    <source>
        <dbReference type="EMBL" id="KAK7955831.1"/>
    </source>
</evidence>
<comment type="caution">
    <text evidence="2">The sequence shown here is derived from an EMBL/GenBank/DDBJ whole genome shotgun (WGS) entry which is preliminary data.</text>
</comment>
<dbReference type="RefSeq" id="XP_066701137.1">
    <property type="nucleotide sequence ID" value="XM_066841275.1"/>
</dbReference>
<feature type="region of interest" description="Disordered" evidence="1">
    <location>
        <begin position="1"/>
        <end position="51"/>
    </location>
</feature>
<accession>A0ABR1QGF6</accession>
<feature type="compositionally biased region" description="Basic and acidic residues" evidence="1">
    <location>
        <begin position="151"/>
        <end position="160"/>
    </location>
</feature>
<organism evidence="2 3">
    <name type="scientific">Apiospora aurea</name>
    <dbReference type="NCBI Taxonomy" id="335848"/>
    <lineage>
        <taxon>Eukaryota</taxon>
        <taxon>Fungi</taxon>
        <taxon>Dikarya</taxon>
        <taxon>Ascomycota</taxon>
        <taxon>Pezizomycotina</taxon>
        <taxon>Sordariomycetes</taxon>
        <taxon>Xylariomycetidae</taxon>
        <taxon>Amphisphaeriales</taxon>
        <taxon>Apiosporaceae</taxon>
        <taxon>Apiospora</taxon>
    </lineage>
</organism>
<dbReference type="Proteomes" id="UP001391051">
    <property type="component" value="Unassembled WGS sequence"/>
</dbReference>
<keyword evidence="3" id="KW-1185">Reference proteome</keyword>
<proteinExistence type="predicted"/>
<evidence type="ECO:0000256" key="1">
    <source>
        <dbReference type="SAM" id="MobiDB-lite"/>
    </source>
</evidence>
<evidence type="ECO:0000313" key="3">
    <source>
        <dbReference type="Proteomes" id="UP001391051"/>
    </source>
</evidence>
<feature type="compositionally biased region" description="Polar residues" evidence="1">
    <location>
        <begin position="68"/>
        <end position="84"/>
    </location>
</feature>
<protein>
    <submittedName>
        <fullName evidence="2">Uncharacterized protein</fullName>
    </submittedName>
</protein>
<dbReference type="EMBL" id="JAQQWE010000004">
    <property type="protein sequence ID" value="KAK7955831.1"/>
    <property type="molecule type" value="Genomic_DNA"/>
</dbReference>
<reference evidence="2 3" key="1">
    <citation type="submission" date="2023-01" db="EMBL/GenBank/DDBJ databases">
        <title>Analysis of 21 Apiospora genomes using comparative genomics revels a genus with tremendous synthesis potential of carbohydrate active enzymes and secondary metabolites.</title>
        <authorList>
            <person name="Sorensen T."/>
        </authorList>
    </citation>
    <scope>NUCLEOTIDE SEQUENCE [LARGE SCALE GENOMIC DNA]</scope>
    <source>
        <strain evidence="2 3">CBS 24483</strain>
    </source>
</reference>
<gene>
    <name evidence="2" type="ORF">PG986_005053</name>
</gene>
<name>A0ABR1QGF6_9PEZI</name>
<sequence>MPQLIPQQVNGVRRVNGDNTVPRHGAAVRVPSNINDPPAIANHGMDPANSPAAYVTQAPRVVEPDMHQSATMHTASSTNNNTPPRSEATPSPELAGPSSPLVLSRQECMDRRNSRAALLNDWPHSSNSNGVVRQQDHTALASWHNTQPSDEPYHNIEQIDHLGPPQEISHSITDGGPGSDIGAVAGSSPRNPEQVD</sequence>
<dbReference type="GeneID" id="92074337"/>
<feature type="region of interest" description="Disordered" evidence="1">
    <location>
        <begin position="144"/>
        <end position="196"/>
    </location>
</feature>
<feature type="compositionally biased region" description="Polar residues" evidence="1">
    <location>
        <begin position="1"/>
        <end position="10"/>
    </location>
</feature>